<evidence type="ECO:0000313" key="3">
    <source>
        <dbReference type="Proteomes" id="UP001627154"/>
    </source>
</evidence>
<gene>
    <name evidence="2" type="ORF">TKK_007318</name>
</gene>
<protein>
    <submittedName>
        <fullName evidence="2">Uncharacterized protein</fullName>
    </submittedName>
</protein>
<evidence type="ECO:0000313" key="2">
    <source>
        <dbReference type="EMBL" id="KAL3399086.1"/>
    </source>
</evidence>
<evidence type="ECO:0000256" key="1">
    <source>
        <dbReference type="SAM" id="MobiDB-lite"/>
    </source>
</evidence>
<feature type="region of interest" description="Disordered" evidence="1">
    <location>
        <begin position="705"/>
        <end position="728"/>
    </location>
</feature>
<organism evidence="2 3">
    <name type="scientific">Trichogramma kaykai</name>
    <dbReference type="NCBI Taxonomy" id="54128"/>
    <lineage>
        <taxon>Eukaryota</taxon>
        <taxon>Metazoa</taxon>
        <taxon>Ecdysozoa</taxon>
        <taxon>Arthropoda</taxon>
        <taxon>Hexapoda</taxon>
        <taxon>Insecta</taxon>
        <taxon>Pterygota</taxon>
        <taxon>Neoptera</taxon>
        <taxon>Endopterygota</taxon>
        <taxon>Hymenoptera</taxon>
        <taxon>Apocrita</taxon>
        <taxon>Proctotrupomorpha</taxon>
        <taxon>Chalcidoidea</taxon>
        <taxon>Trichogrammatidae</taxon>
        <taxon>Trichogramma</taxon>
    </lineage>
</organism>
<feature type="compositionally biased region" description="Low complexity" evidence="1">
    <location>
        <begin position="710"/>
        <end position="721"/>
    </location>
</feature>
<reference evidence="2 3" key="1">
    <citation type="journal article" date="2024" name="bioRxiv">
        <title>A reference genome for Trichogramma kaykai: A tiny desert-dwelling parasitoid wasp with competing sex-ratio distorters.</title>
        <authorList>
            <person name="Culotta J."/>
            <person name="Lindsey A.R."/>
        </authorList>
    </citation>
    <scope>NUCLEOTIDE SEQUENCE [LARGE SCALE GENOMIC DNA]</scope>
    <source>
        <strain evidence="2 3">KSX58</strain>
    </source>
</reference>
<accession>A0ABD2X2R1</accession>
<comment type="caution">
    <text evidence="2">The sequence shown here is derived from an EMBL/GenBank/DDBJ whole genome shotgun (WGS) entry which is preliminary data.</text>
</comment>
<sequence>MGTSTFSNATTPSSLNMKPTCCHARITIFSYTGEKADIKFVNPKPPKNSNKLKPKPFSFFGVVNFNSPMYPESVKPESIMFDDTQKVFSDRICQYIEKAEENMNEKDFYEYNATYQTSNISNDSSALPNISVRGNFNYYQYYTGLDNLDHIYENSPDSSMYLNSSEQTMCAYNQESADILSARNLNDIPTNDYVFNPTSLINPNEITHTNSYEKFDDMFEEMSTVSPAQVDCQIVTDDFKFDPFALVDPKLIMYSNSYEKLDDVFEELSTVQSTQIEDKLTKNHLGTDPFVSYKNADNMFEELSAQIEDKIPTNDYTFNPSSLINLNAITHSNSYEKFDDMFEELSTMLPSQTIDEIETNDFEFDLFAFFDPKEITYSNSYENTEMFEELSTMLPSQTIDEIGTNDFEFDLFALVDSKEITYSNSYKNTDNMFEEISAVFPTRMEVNILTNDFEFDPFLLVDPNAATNYNLSVTTNYAAEEKFSELSNENRIPTNDFEFDHFVLSNPFTLYEYHKNILDTSLDLWTLDENQEYLRSSEFNTYHTTNKAENLISTDNKSVKKMRNEIEESIAVSEKNITGPASHSRNEKTDCIDKNVATSNSIINTAVNRRYNTRSMTRSTSLPYKNADKSILISKPSSDNPVNILCNVSSTTSSRRNSMKTDNCISRNIKATKFIPKSTVDLFDNNNNLITSNDRNLDKITCDNDENIMPSKSSSNTTKSPYDIRSVN</sequence>
<keyword evidence="3" id="KW-1185">Reference proteome</keyword>
<name>A0ABD2X2R1_9HYME</name>
<dbReference type="EMBL" id="JBJJXI010000058">
    <property type="protein sequence ID" value="KAL3399086.1"/>
    <property type="molecule type" value="Genomic_DNA"/>
</dbReference>
<dbReference type="AlphaFoldDB" id="A0ABD2X2R1"/>
<dbReference type="Proteomes" id="UP001627154">
    <property type="component" value="Unassembled WGS sequence"/>
</dbReference>
<proteinExistence type="predicted"/>